<feature type="transmembrane region" description="Helical" evidence="10">
    <location>
        <begin position="281"/>
        <end position="299"/>
    </location>
</feature>
<gene>
    <name evidence="11" type="primary">mepA_7</name>
    <name evidence="11" type="ORF">CTLFYP3_02469</name>
</gene>
<protein>
    <recommendedName>
        <fullName evidence="3">Multidrug export protein MepA</fullName>
    </recommendedName>
</protein>
<organism evidence="11">
    <name type="scientific">Clostridium tertium</name>
    <dbReference type="NCBI Taxonomy" id="1559"/>
    <lineage>
        <taxon>Bacteria</taxon>
        <taxon>Bacillati</taxon>
        <taxon>Bacillota</taxon>
        <taxon>Clostridia</taxon>
        <taxon>Eubacteriales</taxon>
        <taxon>Clostridiaceae</taxon>
        <taxon>Clostridium</taxon>
    </lineage>
</organism>
<feature type="transmembrane region" description="Helical" evidence="10">
    <location>
        <begin position="102"/>
        <end position="126"/>
    </location>
</feature>
<keyword evidence="8 10" id="KW-0472">Membrane</keyword>
<reference evidence="11" key="1">
    <citation type="submission" date="2019-11" db="EMBL/GenBank/DDBJ databases">
        <authorList>
            <person name="Feng L."/>
        </authorList>
    </citation>
    <scope>NUCLEOTIDE SEQUENCE</scope>
    <source>
        <strain evidence="11">CTertiumLFYP3</strain>
    </source>
</reference>
<dbReference type="GO" id="GO:0046677">
    <property type="term" value="P:response to antibiotic"/>
    <property type="evidence" value="ECO:0007669"/>
    <property type="project" value="UniProtKB-KW"/>
</dbReference>
<comment type="subcellular location">
    <subcellularLocation>
        <location evidence="1">Cell membrane</location>
        <topology evidence="1">Multi-pass membrane protein</topology>
    </subcellularLocation>
</comment>
<feature type="transmembrane region" description="Helical" evidence="10">
    <location>
        <begin position="243"/>
        <end position="261"/>
    </location>
</feature>
<accession>A0A6N3EY58</accession>
<sequence length="460" mass="50524">MNSINKCKEYLFGKVDLGDDDIGRLLINIAIPSILAVFVNNLYQVIDSIFIGRIIGELAIGAVAIVIPFIGVIMTFTMLVATGGANILSRSLGEKNIERAKACYGNSLTIIVSISIIISIISIIFLEPILGILGAKGEILLLGKEYFSIFLIGIPFMATAFIFGQLLRSEGKSKESMIILVIGSLTNIILDYIFMIIFKWGIQGAALATTIANFLSFIYGIIKMLKGSSILEIKWKYFKLDFKLVREMFSIGVSSFISQIVSNLGLLVANKVMINVGGIELMPAIGLFGMIQNLVFMPVSGVTQAMQPILGYNYGDKRIDKVLKAIKLTLKYVFFIVLFTSMMAMVFTREIAWLFLEGDASILEYAVPNIRIALLFAAIGALQWVGGTAFRAIGMANKAYLFSLLRMVIIFIPCISILGNLLGPIGCWLSYAFADLLSGIISRRYLIKSIKKLDVSNIIV</sequence>
<dbReference type="CDD" id="cd13143">
    <property type="entry name" value="MATE_MepA_like"/>
    <property type="match status" value="1"/>
</dbReference>
<dbReference type="Pfam" id="PF01554">
    <property type="entry name" value="MatE"/>
    <property type="match status" value="2"/>
</dbReference>
<keyword evidence="4" id="KW-0813">Transport</keyword>
<feature type="transmembrane region" description="Helical" evidence="10">
    <location>
        <begin position="399"/>
        <end position="422"/>
    </location>
</feature>
<evidence type="ECO:0000256" key="5">
    <source>
        <dbReference type="ARBA" id="ARBA00022475"/>
    </source>
</evidence>
<dbReference type="PANTHER" id="PTHR43823">
    <property type="entry name" value="SPORULATION PROTEIN YKVU"/>
    <property type="match status" value="1"/>
</dbReference>
<name>A0A6N3EY58_9CLOT</name>
<dbReference type="InterPro" id="IPR048279">
    <property type="entry name" value="MdtK-like"/>
</dbReference>
<feature type="transmembrane region" description="Helical" evidence="10">
    <location>
        <begin position="368"/>
        <end position="387"/>
    </location>
</feature>
<dbReference type="InterPro" id="IPR051327">
    <property type="entry name" value="MATE_MepA_subfamily"/>
</dbReference>
<feature type="transmembrane region" description="Helical" evidence="10">
    <location>
        <begin position="204"/>
        <end position="222"/>
    </location>
</feature>
<keyword evidence="7 10" id="KW-1133">Transmembrane helix</keyword>
<evidence type="ECO:0000256" key="6">
    <source>
        <dbReference type="ARBA" id="ARBA00022692"/>
    </source>
</evidence>
<evidence type="ECO:0000256" key="4">
    <source>
        <dbReference type="ARBA" id="ARBA00022448"/>
    </source>
</evidence>
<keyword evidence="5" id="KW-1003">Cell membrane</keyword>
<dbReference type="AlphaFoldDB" id="A0A6N3EY58"/>
<keyword evidence="9" id="KW-0046">Antibiotic resistance</keyword>
<dbReference type="InterPro" id="IPR045070">
    <property type="entry name" value="MATE_MepA-like"/>
</dbReference>
<keyword evidence="6 10" id="KW-0812">Transmembrane</keyword>
<dbReference type="PANTHER" id="PTHR43823:SF3">
    <property type="entry name" value="MULTIDRUG EXPORT PROTEIN MEPA"/>
    <property type="match status" value="1"/>
</dbReference>
<proteinExistence type="inferred from homology"/>
<evidence type="ECO:0000256" key="3">
    <source>
        <dbReference type="ARBA" id="ARBA00022106"/>
    </source>
</evidence>
<evidence type="ECO:0000256" key="8">
    <source>
        <dbReference type="ARBA" id="ARBA00023136"/>
    </source>
</evidence>
<dbReference type="GO" id="GO:0005886">
    <property type="term" value="C:plasma membrane"/>
    <property type="evidence" value="ECO:0007669"/>
    <property type="project" value="UniProtKB-SubCell"/>
</dbReference>
<dbReference type="NCBIfam" id="TIGR00797">
    <property type="entry name" value="matE"/>
    <property type="match status" value="1"/>
</dbReference>
<evidence type="ECO:0000256" key="1">
    <source>
        <dbReference type="ARBA" id="ARBA00004651"/>
    </source>
</evidence>
<dbReference type="GO" id="GO:0015297">
    <property type="term" value="F:antiporter activity"/>
    <property type="evidence" value="ECO:0007669"/>
    <property type="project" value="InterPro"/>
</dbReference>
<feature type="transmembrane region" description="Helical" evidence="10">
    <location>
        <begin position="178"/>
        <end position="198"/>
    </location>
</feature>
<evidence type="ECO:0000256" key="9">
    <source>
        <dbReference type="ARBA" id="ARBA00023251"/>
    </source>
</evidence>
<feature type="transmembrane region" description="Helical" evidence="10">
    <location>
        <begin position="146"/>
        <end position="166"/>
    </location>
</feature>
<evidence type="ECO:0000256" key="10">
    <source>
        <dbReference type="SAM" id="Phobius"/>
    </source>
</evidence>
<feature type="transmembrane region" description="Helical" evidence="10">
    <location>
        <begin position="58"/>
        <end position="81"/>
    </location>
</feature>
<dbReference type="PIRSF" id="PIRSF006603">
    <property type="entry name" value="DinF"/>
    <property type="match status" value="1"/>
</dbReference>
<dbReference type="EMBL" id="CACRTO010000022">
    <property type="protein sequence ID" value="VYU44771.1"/>
    <property type="molecule type" value="Genomic_DNA"/>
</dbReference>
<feature type="transmembrane region" description="Helical" evidence="10">
    <location>
        <begin position="25"/>
        <end position="46"/>
    </location>
</feature>
<dbReference type="InterPro" id="IPR002528">
    <property type="entry name" value="MATE_fam"/>
</dbReference>
<feature type="transmembrane region" description="Helical" evidence="10">
    <location>
        <begin position="332"/>
        <end position="356"/>
    </location>
</feature>
<evidence type="ECO:0000256" key="7">
    <source>
        <dbReference type="ARBA" id="ARBA00022989"/>
    </source>
</evidence>
<evidence type="ECO:0000313" key="11">
    <source>
        <dbReference type="EMBL" id="VYU44771.1"/>
    </source>
</evidence>
<evidence type="ECO:0000256" key="2">
    <source>
        <dbReference type="ARBA" id="ARBA00008417"/>
    </source>
</evidence>
<dbReference type="RefSeq" id="WP_156626903.1">
    <property type="nucleotide sequence ID" value="NZ_CACRTO010000022.1"/>
</dbReference>
<comment type="similarity">
    <text evidence="2">Belongs to the multi antimicrobial extrusion (MATE) (TC 2.A.66.1) family. MepA subfamily.</text>
</comment>
<dbReference type="GO" id="GO:0042910">
    <property type="term" value="F:xenobiotic transmembrane transporter activity"/>
    <property type="evidence" value="ECO:0007669"/>
    <property type="project" value="InterPro"/>
</dbReference>